<sequence length="162" mass="18097">MKNRFLLLLVISVFASEMYAQEISKNAIGVRFGDSRGFGVEANYQRAVGTNNNRIELGLATRSGKKTDAIKLTGLYEWVWNIDGGLNWYAGPGVGVGQVIYDDKHFNDRSAEVYGYATGTVGLEYDFDFPLLVSFDLRPEANFGRYVDDVNLNIGIAARYQF</sequence>
<protein>
    <recommendedName>
        <fullName evidence="4">Outer membrane protein</fullName>
    </recommendedName>
</protein>
<gene>
    <name evidence="2" type="ORF">BXY75_1118</name>
</gene>
<name>A0A3L9Z1T3_9FLAO</name>
<dbReference type="SUPFAM" id="SSF56925">
    <property type="entry name" value="OMPA-like"/>
    <property type="match status" value="1"/>
</dbReference>
<dbReference type="Proteomes" id="UP000271339">
    <property type="component" value="Unassembled WGS sequence"/>
</dbReference>
<keyword evidence="3" id="KW-1185">Reference proteome</keyword>
<evidence type="ECO:0000313" key="3">
    <source>
        <dbReference type="Proteomes" id="UP000271339"/>
    </source>
</evidence>
<dbReference type="Gene3D" id="2.40.160.20">
    <property type="match status" value="1"/>
</dbReference>
<organism evidence="2 3">
    <name type="scientific">Ulvibacter antarcticus</name>
    <dbReference type="NCBI Taxonomy" id="442714"/>
    <lineage>
        <taxon>Bacteria</taxon>
        <taxon>Pseudomonadati</taxon>
        <taxon>Bacteroidota</taxon>
        <taxon>Flavobacteriia</taxon>
        <taxon>Flavobacteriales</taxon>
        <taxon>Flavobacteriaceae</taxon>
        <taxon>Ulvibacter</taxon>
    </lineage>
</organism>
<feature type="signal peptide" evidence="1">
    <location>
        <begin position="1"/>
        <end position="20"/>
    </location>
</feature>
<reference evidence="2 3" key="1">
    <citation type="submission" date="2018-10" db="EMBL/GenBank/DDBJ databases">
        <title>Genomic Encyclopedia of Archaeal and Bacterial Type Strains, Phase II (KMG-II): from individual species to whole genera.</title>
        <authorList>
            <person name="Goeker M."/>
        </authorList>
    </citation>
    <scope>NUCLEOTIDE SEQUENCE [LARGE SCALE GENOMIC DNA]</scope>
    <source>
        <strain evidence="2 3">DSM 23424</strain>
    </source>
</reference>
<comment type="caution">
    <text evidence="2">The sequence shown here is derived from an EMBL/GenBank/DDBJ whole genome shotgun (WGS) entry which is preliminary data.</text>
</comment>
<proteinExistence type="predicted"/>
<dbReference type="OrthoDB" id="978645at2"/>
<evidence type="ECO:0000313" key="2">
    <source>
        <dbReference type="EMBL" id="RMA64245.1"/>
    </source>
</evidence>
<dbReference type="InterPro" id="IPR011250">
    <property type="entry name" value="OMP/PagP_B-barrel"/>
</dbReference>
<keyword evidence="1" id="KW-0732">Signal</keyword>
<dbReference type="EMBL" id="REFC01000012">
    <property type="protein sequence ID" value="RMA64245.1"/>
    <property type="molecule type" value="Genomic_DNA"/>
</dbReference>
<evidence type="ECO:0008006" key="4">
    <source>
        <dbReference type="Google" id="ProtNLM"/>
    </source>
</evidence>
<dbReference type="AlphaFoldDB" id="A0A3L9Z1T3"/>
<accession>A0A3L9Z1T3</accession>
<dbReference type="RefSeq" id="WP_121906711.1">
    <property type="nucleotide sequence ID" value="NZ_REFC01000012.1"/>
</dbReference>
<evidence type="ECO:0000256" key="1">
    <source>
        <dbReference type="SAM" id="SignalP"/>
    </source>
</evidence>
<feature type="chain" id="PRO_5018082649" description="Outer membrane protein" evidence="1">
    <location>
        <begin position="21"/>
        <end position="162"/>
    </location>
</feature>